<name>A0ABZ2SP92_9ENTE</name>
<dbReference type="PANTHER" id="PTHR34989:SF1">
    <property type="entry name" value="PROTEIN HDED"/>
    <property type="match status" value="1"/>
</dbReference>
<feature type="transmembrane region" description="Helical" evidence="1">
    <location>
        <begin position="36"/>
        <end position="54"/>
    </location>
</feature>
<evidence type="ECO:0008006" key="4">
    <source>
        <dbReference type="Google" id="ProtNLM"/>
    </source>
</evidence>
<dbReference type="Proteomes" id="UP000664701">
    <property type="component" value="Chromosome"/>
</dbReference>
<proteinExistence type="predicted"/>
<keyword evidence="1" id="KW-0472">Membrane</keyword>
<dbReference type="PANTHER" id="PTHR34989">
    <property type="entry name" value="PROTEIN HDED"/>
    <property type="match status" value="1"/>
</dbReference>
<protein>
    <recommendedName>
        <fullName evidence="4">Acid-resistance membrane protein</fullName>
    </recommendedName>
</protein>
<dbReference type="RefSeq" id="WP_207940288.1">
    <property type="nucleotide sequence ID" value="NZ_CP147251.1"/>
</dbReference>
<evidence type="ECO:0000313" key="3">
    <source>
        <dbReference type="Proteomes" id="UP000664701"/>
    </source>
</evidence>
<feature type="transmembrane region" description="Helical" evidence="1">
    <location>
        <begin position="90"/>
        <end position="111"/>
    </location>
</feature>
<keyword evidence="1" id="KW-0812">Transmembrane</keyword>
<evidence type="ECO:0000313" key="2">
    <source>
        <dbReference type="EMBL" id="WYJ77597.1"/>
    </source>
</evidence>
<dbReference type="InterPro" id="IPR005325">
    <property type="entry name" value="DUF308_memb"/>
</dbReference>
<organism evidence="2 3">
    <name type="scientific">Candidatus Enterococcus lowellii</name>
    <dbReference type="NCBI Taxonomy" id="2230877"/>
    <lineage>
        <taxon>Bacteria</taxon>
        <taxon>Bacillati</taxon>
        <taxon>Bacillota</taxon>
        <taxon>Bacilli</taxon>
        <taxon>Lactobacillales</taxon>
        <taxon>Enterococcaceae</taxon>
        <taxon>Enterococcus</taxon>
    </lineage>
</organism>
<feature type="transmembrane region" description="Helical" evidence="1">
    <location>
        <begin position="66"/>
        <end position="84"/>
    </location>
</feature>
<dbReference type="EMBL" id="CP147251">
    <property type="protein sequence ID" value="WYJ77597.1"/>
    <property type="molecule type" value="Genomic_DNA"/>
</dbReference>
<accession>A0ABZ2SP92</accession>
<keyword evidence="3" id="KW-1185">Reference proteome</keyword>
<sequence>MNKIIQQFQRYALLRSVLYILTGGFAIMYPKQFTQGIIYLVAGYIAILGISNLWNAYQEKRRSGYVGFEMIVGVLFLVAAAAVLALAKPIFTILTVFLGILIVLNGLLRIVQGFNLKSLNQGYWPWLLYGALLVVGGLLLMFNAVASIMTLFGSLLIFMGISEIIGYIQIKRNLS</sequence>
<feature type="transmembrane region" description="Helical" evidence="1">
    <location>
        <begin position="12"/>
        <end position="30"/>
    </location>
</feature>
<feature type="transmembrane region" description="Helical" evidence="1">
    <location>
        <begin position="148"/>
        <end position="168"/>
    </location>
</feature>
<reference evidence="2 3" key="1">
    <citation type="submission" date="2024-03" db="EMBL/GenBank/DDBJ databases">
        <title>The Genome Sequence of Enterococcus sp. DIV2402.</title>
        <authorList>
            <consortium name="The Broad Institute Genomics Platform"/>
            <consortium name="The Broad Institute Microbial Omics Core"/>
            <consortium name="The Broad Institute Genomic Center for Infectious Diseases"/>
            <person name="Earl A."/>
            <person name="Manson A."/>
            <person name="Gilmore M."/>
            <person name="Schwartman J."/>
            <person name="Shea T."/>
            <person name="Abouelleil A."/>
            <person name="Cao P."/>
            <person name="Chapman S."/>
            <person name="Cusick C."/>
            <person name="Young S."/>
            <person name="Neafsey D."/>
            <person name="Nusbaum C."/>
            <person name="Birren B."/>
        </authorList>
    </citation>
    <scope>NUCLEOTIDE SEQUENCE [LARGE SCALE GENOMIC DNA]</scope>
    <source>
        <strain evidence="2 3">DIV2402</strain>
    </source>
</reference>
<dbReference type="InterPro" id="IPR052712">
    <property type="entry name" value="Acid_resist_chaperone_HdeD"/>
</dbReference>
<keyword evidence="1" id="KW-1133">Transmembrane helix</keyword>
<feature type="transmembrane region" description="Helical" evidence="1">
    <location>
        <begin position="123"/>
        <end position="142"/>
    </location>
</feature>
<evidence type="ECO:0000256" key="1">
    <source>
        <dbReference type="SAM" id="Phobius"/>
    </source>
</evidence>
<gene>
    <name evidence="2" type="ORF">DOK78_002235</name>
</gene>
<dbReference type="Pfam" id="PF03729">
    <property type="entry name" value="DUF308"/>
    <property type="match status" value="2"/>
</dbReference>